<dbReference type="Gene3D" id="3.40.1390.10">
    <property type="entry name" value="MurE/MurF, N-terminal domain"/>
    <property type="match status" value="1"/>
</dbReference>
<dbReference type="InterPro" id="IPR001451">
    <property type="entry name" value="Hexapep"/>
</dbReference>
<evidence type="ECO:0000256" key="3">
    <source>
        <dbReference type="ARBA" id="ARBA00022679"/>
    </source>
</evidence>
<reference evidence="8" key="1">
    <citation type="submission" date="2015-10" db="EMBL/GenBank/DDBJ databases">
        <authorList>
            <person name="Gilbert D.G."/>
        </authorList>
    </citation>
    <scope>NUCLEOTIDE SEQUENCE</scope>
</reference>
<keyword evidence="4" id="KW-0677">Repeat</keyword>
<evidence type="ECO:0000256" key="4">
    <source>
        <dbReference type="ARBA" id="ARBA00022737"/>
    </source>
</evidence>
<dbReference type="PROSITE" id="PS00101">
    <property type="entry name" value="HEXAPEP_TRANSFERASES"/>
    <property type="match status" value="1"/>
</dbReference>
<dbReference type="SUPFAM" id="SSF51161">
    <property type="entry name" value="Trimeric LpxA-like enzymes"/>
    <property type="match status" value="1"/>
</dbReference>
<organism evidence="8">
    <name type="scientific">hydrothermal vent metagenome</name>
    <dbReference type="NCBI Taxonomy" id="652676"/>
    <lineage>
        <taxon>unclassified sequences</taxon>
        <taxon>metagenomes</taxon>
        <taxon>ecological metagenomes</taxon>
    </lineage>
</organism>
<dbReference type="EC" id="2.3.1.191" evidence="8"/>
<evidence type="ECO:0000259" key="7">
    <source>
        <dbReference type="Pfam" id="PF04613"/>
    </source>
</evidence>
<dbReference type="PANTHER" id="PTHR43378:SF2">
    <property type="entry name" value="UDP-3-O-ACYLGLUCOSAMINE N-ACYLTRANSFERASE 1, MITOCHONDRIAL-RELATED"/>
    <property type="match status" value="1"/>
</dbReference>
<dbReference type="InterPro" id="IPR020573">
    <property type="entry name" value="UDP_GlcNAc_AcTrfase_non-rep"/>
</dbReference>
<keyword evidence="2" id="KW-0441">Lipid A biosynthesis</keyword>
<keyword evidence="1" id="KW-0444">Lipid biosynthesis</keyword>
<evidence type="ECO:0000256" key="6">
    <source>
        <dbReference type="ARBA" id="ARBA00023315"/>
    </source>
</evidence>
<dbReference type="InterPro" id="IPR018357">
    <property type="entry name" value="Hexapep_transf_CS"/>
</dbReference>
<dbReference type="HAMAP" id="MF_00523">
    <property type="entry name" value="LpxD"/>
    <property type="match status" value="1"/>
</dbReference>
<name>A0A160TC87_9ZZZZ</name>
<evidence type="ECO:0000313" key="8">
    <source>
        <dbReference type="EMBL" id="CUS41491.1"/>
    </source>
</evidence>
<keyword evidence="5" id="KW-0443">Lipid metabolism</keyword>
<dbReference type="PANTHER" id="PTHR43378">
    <property type="entry name" value="UDP-3-O-ACYLGLUCOSAMINE N-ACYLTRANSFERASE"/>
    <property type="match status" value="1"/>
</dbReference>
<dbReference type="NCBIfam" id="TIGR01853">
    <property type="entry name" value="lipid_A_lpxD"/>
    <property type="match status" value="1"/>
</dbReference>
<evidence type="ECO:0000256" key="5">
    <source>
        <dbReference type="ARBA" id="ARBA00023098"/>
    </source>
</evidence>
<protein>
    <submittedName>
        <fullName evidence="8">UDP-3-O-[3-hydroxymyristoyl] glucosamine N-acyltransferase</fullName>
        <ecNumber evidence="8">2.3.1.191</ecNumber>
    </submittedName>
</protein>
<dbReference type="CDD" id="cd03352">
    <property type="entry name" value="LbH_LpxD"/>
    <property type="match status" value="1"/>
</dbReference>
<evidence type="ECO:0000256" key="2">
    <source>
        <dbReference type="ARBA" id="ARBA00022556"/>
    </source>
</evidence>
<dbReference type="Pfam" id="PF04613">
    <property type="entry name" value="LpxD"/>
    <property type="match status" value="1"/>
</dbReference>
<gene>
    <name evidence="8" type="ORF">MGWOODY_Tha438</name>
</gene>
<sequence length="340" mass="35247">MNISLAELARHLDAELRGDGEQMISGVATLAGAGASDVSFLANNSYRSQLLDSKAGAVIVRPELADSVANAALVVANPYLAFARTTQLFDNRPILSSGIHPSAVVAATASIGRDVKIAANVVIGEHVILGDQCEIGAGSVIDDHCQLGVGCRLSANVSLYHDVTLGDHVRIHSGAVLGADGFGFAPNQGRWEKIAQLGGVRVGNNTEIGANTCIDRGALDDTVIGDDVILDNQIQIAHNVRIGDGCAIAACTGIAGSTRLGRNCTVAGGVGIAGHLTIGDRAHIAAAALITQSIGDGEMYGSGTSQMPLNEWKRSATRFRQLDSLAKRLQKLEKSQQGKA</sequence>
<dbReference type="InterPro" id="IPR011004">
    <property type="entry name" value="Trimer_LpxA-like_sf"/>
</dbReference>
<proteinExistence type="inferred from homology"/>
<dbReference type="Pfam" id="PF00132">
    <property type="entry name" value="Hexapep"/>
    <property type="match status" value="3"/>
</dbReference>
<dbReference type="GO" id="GO:0016020">
    <property type="term" value="C:membrane"/>
    <property type="evidence" value="ECO:0007669"/>
    <property type="project" value="GOC"/>
</dbReference>
<keyword evidence="6 8" id="KW-0012">Acyltransferase</keyword>
<dbReference type="Gene3D" id="2.160.10.10">
    <property type="entry name" value="Hexapeptide repeat proteins"/>
    <property type="match status" value="1"/>
</dbReference>
<accession>A0A160TC87</accession>
<dbReference type="GO" id="GO:0103118">
    <property type="term" value="F:UDP-3-O-[(3R)-3-hydroxyacyl]-glucosamine N-acyltransferase activity"/>
    <property type="evidence" value="ECO:0007669"/>
    <property type="project" value="UniProtKB-EC"/>
</dbReference>
<dbReference type="GO" id="GO:0009245">
    <property type="term" value="P:lipid A biosynthetic process"/>
    <property type="evidence" value="ECO:0007669"/>
    <property type="project" value="UniProtKB-KW"/>
</dbReference>
<feature type="domain" description="UDP-3-O-[3-hydroxymyristoyl] glucosamine N-acyltransferase non-repeat region" evidence="7">
    <location>
        <begin position="23"/>
        <end position="88"/>
    </location>
</feature>
<evidence type="ECO:0000256" key="1">
    <source>
        <dbReference type="ARBA" id="ARBA00022516"/>
    </source>
</evidence>
<keyword evidence="3 8" id="KW-0808">Transferase</keyword>
<dbReference type="AlphaFoldDB" id="A0A160TC87"/>
<dbReference type="GO" id="GO:0016410">
    <property type="term" value="F:N-acyltransferase activity"/>
    <property type="evidence" value="ECO:0007669"/>
    <property type="project" value="InterPro"/>
</dbReference>
<dbReference type="Gene3D" id="1.20.5.170">
    <property type="match status" value="1"/>
</dbReference>
<dbReference type="InterPro" id="IPR007691">
    <property type="entry name" value="LpxD"/>
</dbReference>
<dbReference type="NCBIfam" id="NF002060">
    <property type="entry name" value="PRK00892.1"/>
    <property type="match status" value="1"/>
</dbReference>
<dbReference type="EMBL" id="CZQC01000043">
    <property type="protein sequence ID" value="CUS41491.1"/>
    <property type="molecule type" value="Genomic_DNA"/>
</dbReference>